<feature type="domain" description="Glycosyltransferase 2-like" evidence="2">
    <location>
        <begin position="5"/>
        <end position="112"/>
    </location>
</feature>
<evidence type="ECO:0000259" key="2">
    <source>
        <dbReference type="Pfam" id="PF00535"/>
    </source>
</evidence>
<evidence type="ECO:0000313" key="4">
    <source>
        <dbReference type="Proteomes" id="UP001491088"/>
    </source>
</evidence>
<reference evidence="3 4" key="1">
    <citation type="submission" date="2024-03" db="EMBL/GenBank/DDBJ databases">
        <authorList>
            <person name="Cao K."/>
        </authorList>
    </citation>
    <scope>NUCLEOTIDE SEQUENCE [LARGE SCALE GENOMIC DNA]</scope>
    <source>
        <strain evidence="3 4">MCCC 1K00696</strain>
    </source>
</reference>
<keyword evidence="3" id="KW-0328">Glycosyltransferase</keyword>
<dbReference type="SUPFAM" id="SSF53448">
    <property type="entry name" value="Nucleotide-diphospho-sugar transferases"/>
    <property type="match status" value="1"/>
</dbReference>
<dbReference type="CDD" id="cd02511">
    <property type="entry name" value="Beta4Glucosyltransferase"/>
    <property type="match status" value="1"/>
</dbReference>
<dbReference type="RefSeq" id="WP_340933336.1">
    <property type="nucleotide sequence ID" value="NZ_CP150496.1"/>
</dbReference>
<keyword evidence="4" id="KW-1185">Reference proteome</keyword>
<protein>
    <submittedName>
        <fullName evidence="3">Glycosyltransferase family 2 protein</fullName>
        <ecNumber evidence="3">2.4.-.-</ecNumber>
    </submittedName>
</protein>
<dbReference type="Pfam" id="PF00535">
    <property type="entry name" value="Glycos_transf_2"/>
    <property type="match status" value="1"/>
</dbReference>
<dbReference type="EC" id="2.4.-.-" evidence="3"/>
<accession>A0ABZ2TRL5</accession>
<dbReference type="InterPro" id="IPR001173">
    <property type="entry name" value="Glyco_trans_2-like"/>
</dbReference>
<dbReference type="GO" id="GO:0016757">
    <property type="term" value="F:glycosyltransferase activity"/>
    <property type="evidence" value="ECO:0007669"/>
    <property type="project" value="UniProtKB-KW"/>
</dbReference>
<evidence type="ECO:0000256" key="1">
    <source>
        <dbReference type="ARBA" id="ARBA00038494"/>
    </source>
</evidence>
<keyword evidence="3" id="KW-0808">Transferase</keyword>
<name>A0ABZ2TRL5_9FLAO</name>
<dbReference type="InterPro" id="IPR029044">
    <property type="entry name" value="Nucleotide-diphossugar_trans"/>
</dbReference>
<dbReference type="EMBL" id="CP150496">
    <property type="protein sequence ID" value="WYW55718.1"/>
    <property type="molecule type" value="Genomic_DNA"/>
</dbReference>
<dbReference type="PANTHER" id="PTHR43630">
    <property type="entry name" value="POLY-BETA-1,6-N-ACETYL-D-GLUCOSAMINE SYNTHASE"/>
    <property type="match status" value="1"/>
</dbReference>
<dbReference type="Proteomes" id="UP001491088">
    <property type="component" value="Chromosome"/>
</dbReference>
<gene>
    <name evidence="3" type="ORF">WG950_00380</name>
</gene>
<sequence length="251" mass="29208">MTKISAIIPTLNEEIHIADAIKSVSFADEIIVIDSYSTDKTLVIAEKLNVKIIKRKFDDFSSQKNFAIQQASYDWIYILDADERVTESVKQEILEAVKNPGNFVGFYVRRSFYFANQKVNYSGWQRDKVVRLFLKDKCQYRGVVHETIVSKGELGFLKNKIDHFGYRNYNHFIAKINHYSILKAQELHKKGKKVNAFHLLIKPTARFFIHYVIRLGFLDGLTGLILSKILAYSVFTRYIKLWLLNKGIEEN</sequence>
<comment type="similarity">
    <text evidence="1">Belongs to the glycosyltransferase 2 family. WaaE/KdtX subfamily.</text>
</comment>
<organism evidence="3 4">
    <name type="scientific">Polaribacter marinaquae</name>
    <dbReference type="NCBI Taxonomy" id="1642819"/>
    <lineage>
        <taxon>Bacteria</taxon>
        <taxon>Pseudomonadati</taxon>
        <taxon>Bacteroidota</taxon>
        <taxon>Flavobacteriia</taxon>
        <taxon>Flavobacteriales</taxon>
        <taxon>Flavobacteriaceae</taxon>
    </lineage>
</organism>
<evidence type="ECO:0000313" key="3">
    <source>
        <dbReference type="EMBL" id="WYW55718.1"/>
    </source>
</evidence>
<proteinExistence type="inferred from homology"/>
<dbReference type="PANTHER" id="PTHR43630:SF2">
    <property type="entry name" value="GLYCOSYLTRANSFERASE"/>
    <property type="match status" value="1"/>
</dbReference>
<dbReference type="Gene3D" id="3.90.550.10">
    <property type="entry name" value="Spore Coat Polysaccharide Biosynthesis Protein SpsA, Chain A"/>
    <property type="match status" value="1"/>
</dbReference>